<dbReference type="GO" id="GO:0004555">
    <property type="term" value="F:alpha,alpha-trehalase activity"/>
    <property type="evidence" value="ECO:0007669"/>
    <property type="project" value="UniProtKB-EC"/>
</dbReference>
<gene>
    <name evidence="8" type="ORF">CANCADRAFT_66271</name>
</gene>
<accession>A0A1E4T9A3</accession>
<dbReference type="SUPFAM" id="SSF49785">
    <property type="entry name" value="Galactose-binding domain-like"/>
    <property type="match status" value="1"/>
</dbReference>
<dbReference type="PANTHER" id="PTHR11051">
    <property type="entry name" value="GLYCOSYL HYDROLASE-RELATED"/>
    <property type="match status" value="1"/>
</dbReference>
<dbReference type="EC" id="3.2.1.28" evidence="3"/>
<dbReference type="AlphaFoldDB" id="A0A1E4T9A3"/>
<dbReference type="InterPro" id="IPR011013">
    <property type="entry name" value="Gal_mutarotase_sf_dom"/>
</dbReference>
<evidence type="ECO:0000256" key="4">
    <source>
        <dbReference type="ARBA" id="ARBA00022801"/>
    </source>
</evidence>
<keyword evidence="5" id="KW-0325">Glycoprotein</keyword>
<evidence type="ECO:0000313" key="8">
    <source>
        <dbReference type="EMBL" id="ODV88357.1"/>
    </source>
</evidence>
<evidence type="ECO:0000259" key="7">
    <source>
        <dbReference type="Pfam" id="PF03636"/>
    </source>
</evidence>
<dbReference type="InterPro" id="IPR005195">
    <property type="entry name" value="Glyco_hydro_65_M"/>
</dbReference>
<evidence type="ECO:0000256" key="3">
    <source>
        <dbReference type="ARBA" id="ARBA00012757"/>
    </source>
</evidence>
<dbReference type="InterPro" id="IPR005196">
    <property type="entry name" value="Glyco_hydro_65_N"/>
</dbReference>
<feature type="domain" description="Glycoside hydrolase family 65 central catalytic" evidence="6">
    <location>
        <begin position="400"/>
        <end position="628"/>
    </location>
</feature>
<comment type="catalytic activity">
    <reaction evidence="1">
        <text>alpha,alpha-trehalose + H2O = alpha-D-glucose + beta-D-glucose</text>
        <dbReference type="Rhea" id="RHEA:32675"/>
        <dbReference type="ChEBI" id="CHEBI:15377"/>
        <dbReference type="ChEBI" id="CHEBI:15903"/>
        <dbReference type="ChEBI" id="CHEBI:16551"/>
        <dbReference type="ChEBI" id="CHEBI:17925"/>
        <dbReference type="EC" id="3.2.1.28"/>
    </reaction>
</comment>
<dbReference type="SUPFAM" id="SSF74650">
    <property type="entry name" value="Galactose mutarotase-like"/>
    <property type="match status" value="1"/>
</dbReference>
<reference evidence="9" key="1">
    <citation type="submission" date="2016-02" db="EMBL/GenBank/DDBJ databases">
        <title>Comparative genomics of biotechnologically important yeasts.</title>
        <authorList>
            <consortium name="DOE Joint Genome Institute"/>
            <person name="Riley R."/>
            <person name="Haridas S."/>
            <person name="Wolfe K.H."/>
            <person name="Lopes M.R."/>
            <person name="Hittinger C.T."/>
            <person name="Goker M."/>
            <person name="Salamov A."/>
            <person name="Wisecaver J."/>
            <person name="Long T.M."/>
            <person name="Aerts A.L."/>
            <person name="Barry K."/>
            <person name="Choi C."/>
            <person name="Clum A."/>
            <person name="Coughlan A.Y."/>
            <person name="Deshpande S."/>
            <person name="Douglass A.P."/>
            <person name="Hanson S.J."/>
            <person name="Klenk H.-P."/>
            <person name="Labutti K."/>
            <person name="Lapidus A."/>
            <person name="Lindquist E."/>
            <person name="Lipzen A."/>
            <person name="Meier-Kolthoff J.P."/>
            <person name="Ohm R.A."/>
            <person name="Otillar R.P."/>
            <person name="Pangilinan J."/>
            <person name="Peng Y."/>
            <person name="Rokas A."/>
            <person name="Rosa C.A."/>
            <person name="Scheuner C."/>
            <person name="Sibirny A.A."/>
            <person name="Slot J.C."/>
            <person name="Stielow J.B."/>
            <person name="Sun H."/>
            <person name="Kurtzman C.P."/>
            <person name="Blackwell M."/>
            <person name="Jeffries T.W."/>
            <person name="Grigoriev I.V."/>
        </authorList>
    </citation>
    <scope>NUCLEOTIDE SEQUENCE [LARGE SCALE GENOMIC DNA]</scope>
    <source>
        <strain evidence="9">NRRL Y-17796</strain>
    </source>
</reference>
<sequence>MIILLVTCVVLSLALDLSLLSKRQLAPPQLPPQSYPGRANFSDFHVTGNGTFFNASSWTLFSTLFQENQYQIQPYVANGYIGARLPVQGTGYAEDKNRTSTLANATQPYAGWPLFNQRYTGAFVSGFWDNQYSTPGTNFPRTGRETVISALPVWSSLYFTTPSGLTYGVNTNNLSQVTNYIQALSIRDGIVSTSLDWYPHGLNDSSEAYSLNFTVIAHRSHPTLAAVRLQIVPLASVNGTFTITSALDGQGAWRTTPYDSGCNSTAMFVAVHPDYVNSTVAYEYAKLTGTDLHNVTCISPADTDLLPKNDSTVIQQAQLIDLKANTTYTVTKFVGIASSDTFNGNFSAANNAAQEAIIYGNSTNWDDLIASHRKAWDSIWSSADIVFPSDVNLQIAARSTIYHLLANLRSSDESDLEIENSIAVGGISSDAYAGLIFWDADVWMYPGILALFPEVSKSVLDYRQRLHGQAVINAQQNDLDGAIYPWTSGRYGNCTGVGPCVDYQYHINTDIAMAFYHYYLSTGDTQFLSQDAWPIIRDAADMFVSYVFQNSSTDGKYWTLNLTDPDEYANHINNGAFTNSGISKLMGWAREVAGIVNDTTVDVEKWQDIENNIYIPFNESLDLVYEYDTMNGSVVIKQADVVLLYYPLNYSISLDQSRNDLQFYAQAQSPDGPAMTWAIFQISTAHLQNSGCSAYTFLEYSHQPYLRTPFYQFSEQLNDNPDENGGTHPAFPFLTGNGGFLQTLTHGYTGYRPAEDALILDPSISPQLEGGYAVNGLKWHGAVFNIEINMTETKITRVADSNIPVRAPEKVLLRLEGPLRETEETLLAVNETYTVNTRRPDLNVASIPGNAAQCMPATSNTSWVPGGYPMAAVDGFNGTHWRSSTSNASSLYVSLGQKQLVSRVSINWNKVPAKRFSLGLSESVLDPCSSLSSIKWVVTDEEVSINDPWIAEEALEVKLKIGNTTEMNFERTLAASAVLVVEDSFDEDGLGGTVAEFALMI</sequence>
<dbReference type="Gene3D" id="1.50.10.10">
    <property type="match status" value="1"/>
</dbReference>
<proteinExistence type="inferred from homology"/>
<dbReference type="Gene3D" id="2.70.98.40">
    <property type="entry name" value="Glycoside hydrolase, family 65, N-terminal domain"/>
    <property type="match status" value="1"/>
</dbReference>
<evidence type="ECO:0000313" key="9">
    <source>
        <dbReference type="Proteomes" id="UP000095023"/>
    </source>
</evidence>
<dbReference type="GO" id="GO:0005993">
    <property type="term" value="P:trehalose catabolic process"/>
    <property type="evidence" value="ECO:0007669"/>
    <property type="project" value="TreeGrafter"/>
</dbReference>
<name>A0A1E4T9A3_9ASCO</name>
<dbReference type="PANTHER" id="PTHR11051:SF8">
    <property type="entry name" value="PROTEIN-GLUCOSYLGALACTOSYLHYDROXYLYSINE GLUCOSIDASE"/>
    <property type="match status" value="1"/>
</dbReference>
<comment type="similarity">
    <text evidence="2">Belongs to the glycosyl hydrolase 65 family.</text>
</comment>
<evidence type="ECO:0000256" key="5">
    <source>
        <dbReference type="ARBA" id="ARBA00023180"/>
    </source>
</evidence>
<dbReference type="GO" id="GO:0009277">
    <property type="term" value="C:fungal-type cell wall"/>
    <property type="evidence" value="ECO:0007669"/>
    <property type="project" value="TreeGrafter"/>
</dbReference>
<dbReference type="InterPro" id="IPR012341">
    <property type="entry name" value="6hp_glycosidase-like_sf"/>
</dbReference>
<dbReference type="Pfam" id="PF03632">
    <property type="entry name" value="Glyco_hydro_65m"/>
    <property type="match status" value="1"/>
</dbReference>
<dbReference type="Proteomes" id="UP000095023">
    <property type="component" value="Unassembled WGS sequence"/>
</dbReference>
<dbReference type="InterPro" id="IPR037018">
    <property type="entry name" value="GH65_N"/>
</dbReference>
<dbReference type="InterPro" id="IPR008928">
    <property type="entry name" value="6-hairpin_glycosidase_sf"/>
</dbReference>
<keyword evidence="4 8" id="KW-0378">Hydrolase</keyword>
<dbReference type="FunFam" id="1.50.10.10:FF:000032">
    <property type="entry name" value="Vacuolar acid trehalase"/>
    <property type="match status" value="1"/>
</dbReference>
<evidence type="ECO:0000256" key="1">
    <source>
        <dbReference type="ARBA" id="ARBA00001576"/>
    </source>
</evidence>
<protein>
    <recommendedName>
        <fullName evidence="3">alpha,alpha-trehalase</fullName>
        <ecNumber evidence="3">3.2.1.28</ecNumber>
    </recommendedName>
</protein>
<evidence type="ECO:0000256" key="2">
    <source>
        <dbReference type="ARBA" id="ARBA00006768"/>
    </source>
</evidence>
<dbReference type="GO" id="GO:0030246">
    <property type="term" value="F:carbohydrate binding"/>
    <property type="evidence" value="ECO:0007669"/>
    <property type="project" value="InterPro"/>
</dbReference>
<keyword evidence="9" id="KW-1185">Reference proteome</keyword>
<dbReference type="OrthoDB" id="200349at2759"/>
<dbReference type="InterPro" id="IPR008979">
    <property type="entry name" value="Galactose-bd-like_sf"/>
</dbReference>
<dbReference type="Pfam" id="PF03636">
    <property type="entry name" value="Glyco_hydro_65N"/>
    <property type="match status" value="1"/>
</dbReference>
<feature type="domain" description="Glycoside hydrolase family 65 N-terminal" evidence="7">
    <location>
        <begin position="66"/>
        <end position="340"/>
    </location>
</feature>
<dbReference type="EMBL" id="KV453844">
    <property type="protein sequence ID" value="ODV88357.1"/>
    <property type="molecule type" value="Genomic_DNA"/>
</dbReference>
<dbReference type="SUPFAM" id="SSF48208">
    <property type="entry name" value="Six-hairpin glycosidases"/>
    <property type="match status" value="1"/>
</dbReference>
<dbReference type="Gene3D" id="2.60.120.260">
    <property type="entry name" value="Galactose-binding domain-like"/>
    <property type="match status" value="1"/>
</dbReference>
<organism evidence="8 9">
    <name type="scientific">Tortispora caseinolytica NRRL Y-17796</name>
    <dbReference type="NCBI Taxonomy" id="767744"/>
    <lineage>
        <taxon>Eukaryota</taxon>
        <taxon>Fungi</taxon>
        <taxon>Dikarya</taxon>
        <taxon>Ascomycota</taxon>
        <taxon>Saccharomycotina</taxon>
        <taxon>Trigonopsidomycetes</taxon>
        <taxon>Trigonopsidales</taxon>
        <taxon>Trigonopsidaceae</taxon>
        <taxon>Tortispora</taxon>
    </lineage>
</organism>
<evidence type="ECO:0000259" key="6">
    <source>
        <dbReference type="Pfam" id="PF03632"/>
    </source>
</evidence>